<keyword evidence="1" id="KW-0175">Coiled coil</keyword>
<evidence type="ECO:0000256" key="1">
    <source>
        <dbReference type="SAM" id="Coils"/>
    </source>
</evidence>
<reference evidence="2 3" key="1">
    <citation type="submission" date="2018-08" db="EMBL/GenBank/DDBJ databases">
        <title>Recombination of ecologically and evolutionarily significant loci maintains genetic cohesion in the Pseudomonas syringae species complex.</title>
        <authorList>
            <person name="Dillon M."/>
            <person name="Thakur S."/>
            <person name="Almeida R.N.D."/>
            <person name="Weir B.S."/>
            <person name="Guttman D.S."/>
        </authorList>
    </citation>
    <scope>NUCLEOTIDE SEQUENCE [LARGE SCALE GENOMIC DNA]</scope>
    <source>
        <strain evidence="2 3">ICMP 11288</strain>
    </source>
</reference>
<name>A0A3M4Q9W9_9PSED</name>
<sequence length="325" mass="36716">MKTRSREVMFKRNTRALGGAALCGALLVSGCANQMSQRSEHEERVERKLLDHSLQIDVGEPKVLELPQRRVRIHEQKTFEVTEFEVTRRYDRYTPYQAWRKLYEMPLGAVALVAGAGANVVNIFALGNLPTSMTHDWLSYGVDGINPFMNVQSHGRAQQNLAGIDEVQRDKRTEYSSLPWSERPVQVTAGKQTHELTTDRDGVLRLNLLDSPFAEQDLNRVSTLKISVEDGQDDVHSDSTLTVSNTLRGKLLEAHGLIYDDLEDDEVSQWVHRVKRLSELGLEEEASELEQSLIELTRNDPELQQEFLQALTKDAGRLVADPGAR</sequence>
<dbReference type="PROSITE" id="PS51257">
    <property type="entry name" value="PROKAR_LIPOPROTEIN"/>
    <property type="match status" value="1"/>
</dbReference>
<organism evidence="2 3">
    <name type="scientific">Pseudomonas salomonii</name>
    <dbReference type="NCBI Taxonomy" id="191391"/>
    <lineage>
        <taxon>Bacteria</taxon>
        <taxon>Pseudomonadati</taxon>
        <taxon>Pseudomonadota</taxon>
        <taxon>Gammaproteobacteria</taxon>
        <taxon>Pseudomonadales</taxon>
        <taxon>Pseudomonadaceae</taxon>
        <taxon>Pseudomonas</taxon>
    </lineage>
</organism>
<evidence type="ECO:0008006" key="4">
    <source>
        <dbReference type="Google" id="ProtNLM"/>
    </source>
</evidence>
<comment type="caution">
    <text evidence="2">The sequence shown here is derived from an EMBL/GenBank/DDBJ whole genome shotgun (WGS) entry which is preliminary data.</text>
</comment>
<accession>A0A3M4Q9W9</accession>
<feature type="coiled-coil region" evidence="1">
    <location>
        <begin position="279"/>
        <end position="306"/>
    </location>
</feature>
<gene>
    <name evidence="2" type="ORF">ALP97_04573</name>
</gene>
<evidence type="ECO:0000313" key="2">
    <source>
        <dbReference type="EMBL" id="RMQ87271.1"/>
    </source>
</evidence>
<evidence type="ECO:0000313" key="3">
    <source>
        <dbReference type="Proteomes" id="UP000277179"/>
    </source>
</evidence>
<protein>
    <recommendedName>
        <fullName evidence="4">Lipoprotein</fullName>
    </recommendedName>
</protein>
<dbReference type="Proteomes" id="UP000277179">
    <property type="component" value="Unassembled WGS sequence"/>
</dbReference>
<dbReference type="EMBL" id="RBRL01000245">
    <property type="protein sequence ID" value="RMQ87271.1"/>
    <property type="molecule type" value="Genomic_DNA"/>
</dbReference>
<proteinExistence type="predicted"/>
<dbReference type="AlphaFoldDB" id="A0A3M4Q9W9"/>